<dbReference type="InterPro" id="IPR029063">
    <property type="entry name" value="SAM-dependent_MTases_sf"/>
</dbReference>
<gene>
    <name evidence="1" type="ORF">OW255_03220</name>
</gene>
<dbReference type="GO" id="GO:0032259">
    <property type="term" value="P:methylation"/>
    <property type="evidence" value="ECO:0007669"/>
    <property type="project" value="UniProtKB-KW"/>
</dbReference>
<accession>A0ABY7ADA6</accession>
<dbReference type="PANTHER" id="PTHR43861:SF6">
    <property type="entry name" value="METHYLTRANSFERASE TYPE 11"/>
    <property type="match status" value="1"/>
</dbReference>
<dbReference type="RefSeq" id="WP_268115623.1">
    <property type="nucleotide sequence ID" value="NZ_CP113524.1"/>
</dbReference>
<evidence type="ECO:0000313" key="2">
    <source>
        <dbReference type="Proteomes" id="UP001163115"/>
    </source>
</evidence>
<dbReference type="GO" id="GO:0008168">
    <property type="term" value="F:methyltransferase activity"/>
    <property type="evidence" value="ECO:0007669"/>
    <property type="project" value="UniProtKB-KW"/>
</dbReference>
<dbReference type="Proteomes" id="UP001163115">
    <property type="component" value="Chromosome"/>
</dbReference>
<reference evidence="1" key="1">
    <citation type="submission" date="2022-11" db="EMBL/GenBank/DDBJ databases">
        <title>Lacrimispora xylanolytica sy1, complete genome.</title>
        <authorList>
            <person name="Choi S."/>
        </authorList>
    </citation>
    <scope>NUCLEOTIDE SEQUENCE</scope>
    <source>
        <strain evidence="1">Sy1</strain>
    </source>
</reference>
<proteinExistence type="predicted"/>
<dbReference type="SUPFAM" id="SSF53335">
    <property type="entry name" value="S-adenosyl-L-methionine-dependent methyltransferases"/>
    <property type="match status" value="1"/>
</dbReference>
<keyword evidence="1" id="KW-0808">Transferase</keyword>
<dbReference type="Pfam" id="PF13489">
    <property type="entry name" value="Methyltransf_23"/>
    <property type="match status" value="1"/>
</dbReference>
<dbReference type="PANTHER" id="PTHR43861">
    <property type="entry name" value="TRANS-ACONITATE 2-METHYLTRANSFERASE-RELATED"/>
    <property type="match status" value="1"/>
</dbReference>
<dbReference type="CDD" id="cd02440">
    <property type="entry name" value="AdoMet_MTases"/>
    <property type="match status" value="1"/>
</dbReference>
<sequence>MSYYEYYSKWHDHTNEDYIKHMHEYFTKIIEDHLPDNKDSNILEMACSNGMALLTLRDKGYNNLTGIDIDEDLVNVARGFNLNAKKINALKFFETNREKYDFIYAIDFIEHLSNEEFSQLMLQCKNSLNKNGKLLMVTPNAISPVSMYYRYIDYTHKTIFTPSSLSYALNNLGFNDILVSDLNVFSDKSNWYLKTFRAMMTTFFEQEEEVNIVTPNFIAVAQYNENLERPVTKFNYEQDKFDIFEEISQIKYNLQQIQKESDG</sequence>
<keyword evidence="2" id="KW-1185">Reference proteome</keyword>
<keyword evidence="1" id="KW-0489">Methyltransferase</keyword>
<name>A0ABY7ADA6_9FIRM</name>
<evidence type="ECO:0000313" key="1">
    <source>
        <dbReference type="EMBL" id="WAJ24551.1"/>
    </source>
</evidence>
<dbReference type="EMBL" id="CP113524">
    <property type="protein sequence ID" value="WAJ24551.1"/>
    <property type="molecule type" value="Genomic_DNA"/>
</dbReference>
<organism evidence="1 2">
    <name type="scientific">Lacrimispora xylanolytica</name>
    <dbReference type="NCBI Taxonomy" id="29375"/>
    <lineage>
        <taxon>Bacteria</taxon>
        <taxon>Bacillati</taxon>
        <taxon>Bacillota</taxon>
        <taxon>Clostridia</taxon>
        <taxon>Lachnospirales</taxon>
        <taxon>Lachnospiraceae</taxon>
        <taxon>Lacrimispora</taxon>
    </lineage>
</organism>
<protein>
    <submittedName>
        <fullName evidence="1">Class I SAM-dependent methyltransferase</fullName>
    </submittedName>
</protein>
<dbReference type="Gene3D" id="3.40.50.150">
    <property type="entry name" value="Vaccinia Virus protein VP39"/>
    <property type="match status" value="1"/>
</dbReference>